<dbReference type="SUPFAM" id="SSF49464">
    <property type="entry name" value="Carboxypeptidase regulatory domain-like"/>
    <property type="match status" value="1"/>
</dbReference>
<keyword evidence="1" id="KW-0732">Signal</keyword>
<dbReference type="Gene3D" id="2.60.40.1120">
    <property type="entry name" value="Carboxypeptidase-like, regulatory domain"/>
    <property type="match status" value="1"/>
</dbReference>
<dbReference type="InterPro" id="IPR052036">
    <property type="entry name" value="Hydrolase/PRTase-associated"/>
</dbReference>
<evidence type="ECO:0000313" key="2">
    <source>
        <dbReference type="EMBL" id="NME67009.1"/>
    </source>
</evidence>
<dbReference type="Proteomes" id="UP000576082">
    <property type="component" value="Unassembled WGS sequence"/>
</dbReference>
<dbReference type="Pfam" id="PF13715">
    <property type="entry name" value="CarbopepD_reg_2"/>
    <property type="match status" value="1"/>
</dbReference>
<evidence type="ECO:0000313" key="3">
    <source>
        <dbReference type="Proteomes" id="UP000576082"/>
    </source>
</evidence>
<dbReference type="PANTHER" id="PTHR31299">
    <property type="entry name" value="ESTERASE, PUTATIVE (AFU_ORTHOLOGUE AFUA_1G05850)-RELATED"/>
    <property type="match status" value="1"/>
</dbReference>
<feature type="signal peptide" evidence="1">
    <location>
        <begin position="1"/>
        <end position="22"/>
    </location>
</feature>
<dbReference type="SUPFAM" id="SSF159501">
    <property type="entry name" value="EreA/ChaN-like"/>
    <property type="match status" value="1"/>
</dbReference>
<accession>A0A7X9RT94</accession>
<feature type="chain" id="PRO_5030882598" description="Erythromycin esterase family protein" evidence="1">
    <location>
        <begin position="23"/>
        <end position="787"/>
    </location>
</feature>
<dbReference type="Gene3D" id="3.40.1660.10">
    <property type="entry name" value="EreA-like (biosynthetic domain)"/>
    <property type="match status" value="2"/>
</dbReference>
<dbReference type="RefSeq" id="WP_169655025.1">
    <property type="nucleotide sequence ID" value="NZ_JABANE010000006.1"/>
</dbReference>
<evidence type="ECO:0000256" key="1">
    <source>
        <dbReference type="SAM" id="SignalP"/>
    </source>
</evidence>
<dbReference type="InterPro" id="IPR007815">
    <property type="entry name" value="Emycin_Estase"/>
</dbReference>
<dbReference type="CDD" id="cd14728">
    <property type="entry name" value="Ere-like"/>
    <property type="match status" value="1"/>
</dbReference>
<keyword evidence="3" id="KW-1185">Reference proteome</keyword>
<evidence type="ECO:0008006" key="4">
    <source>
        <dbReference type="Google" id="ProtNLM"/>
    </source>
</evidence>
<dbReference type="InterPro" id="IPR008969">
    <property type="entry name" value="CarboxyPept-like_regulatory"/>
</dbReference>
<dbReference type="EMBL" id="JABANE010000006">
    <property type="protein sequence ID" value="NME67009.1"/>
    <property type="molecule type" value="Genomic_DNA"/>
</dbReference>
<comment type="caution">
    <text evidence="2">The sequence shown here is derived from an EMBL/GenBank/DDBJ whole genome shotgun (WGS) entry which is preliminary data.</text>
</comment>
<dbReference type="GO" id="GO:0046677">
    <property type="term" value="P:response to antibiotic"/>
    <property type="evidence" value="ECO:0007669"/>
    <property type="project" value="InterPro"/>
</dbReference>
<reference evidence="2 3" key="1">
    <citation type="submission" date="2020-04" db="EMBL/GenBank/DDBJ databases">
        <title>Flammeovirga sp. SR4, a novel species isolated from seawater.</title>
        <authorList>
            <person name="Wang X."/>
        </authorList>
    </citation>
    <scope>NUCLEOTIDE SEQUENCE [LARGE SCALE GENOMIC DNA]</scope>
    <source>
        <strain evidence="2 3">ATCC 23126</strain>
    </source>
</reference>
<sequence>MRQQLKAMLSICFLLLNATLFAQQKLNFHYYDTLNFHHFSALKEDIGDARIVLLGEPDHFHGNIFTAKTEVMKMLHEEMGFEIVAFESGFYDLNKSHEAIAKGENVKYAYTKSIFSIWTSQEEFHPFMDYVAENYEMLKVHGFDNQISGHYAQETLIEDFAPYFENEGDYQIWHNNMNYIQDYYFPKFLNLADFLSKNEALKEAISKSSNPQKEDLIQTLSFISESAKDYYHNDPGNKSQEDFKAKDSNIRDQLMAENLLYLAEKYPDKKIIVWGATGHLLNKIRGALEELDEFNPMGSYIKEKWGDKAYILAFTGQDDDIYTEDNIEDHFYESGNAFAFLSLNEKAIFKSNVIGTEGGGIEELETDWSKAFDGMFFVNQLQKGTYKEYNCGTSTLPEESNQTDDNGTTFSFELKEGEKKSIPSHYLKDNISFNKQKGLVYDQNTKAPIPFVNVITSYSKIGTSTNEKGSFEISIPSEQDSILLSSIGYETLKIATSDNNLEIYLQPKVEEMSTLNISSEPLTAKSIMKKVIQNIPKNYNQGAFSYIIEGGMVFKAFNGITYFAERKIDLYNHDGYQSTSLFGLQDFKSFNNLFSVKICEMDSIKNSPPPFKKVDPKKSPGWQRFYVSYDIMDVRHNNFLDKGKLSKYDLEFSDVKIENGKEIFVIKFKAKNVSFRSSVFLDMKTINGVLYINAEDYALLKAECYVTHEGEEIQKYYDSDKRLRKLKLKVPSMPFTQQVTTYKKSSEGYYYMDEIISESNLPLKPSFDHLKVSEIKIGERNRENEIN</sequence>
<dbReference type="AlphaFoldDB" id="A0A7X9RT94"/>
<dbReference type="PANTHER" id="PTHR31299:SF0">
    <property type="entry name" value="ESTERASE, PUTATIVE (AFU_ORTHOLOGUE AFUA_1G05850)-RELATED"/>
    <property type="match status" value="1"/>
</dbReference>
<organism evidence="2 3">
    <name type="scientific">Flammeovirga aprica JL-4</name>
    <dbReference type="NCBI Taxonomy" id="694437"/>
    <lineage>
        <taxon>Bacteria</taxon>
        <taxon>Pseudomonadati</taxon>
        <taxon>Bacteroidota</taxon>
        <taxon>Cytophagia</taxon>
        <taxon>Cytophagales</taxon>
        <taxon>Flammeovirgaceae</taxon>
        <taxon>Flammeovirga</taxon>
    </lineage>
</organism>
<protein>
    <recommendedName>
        <fullName evidence="4">Erythromycin esterase family protein</fullName>
    </recommendedName>
</protein>
<gene>
    <name evidence="2" type="ORF">HHU12_03430</name>
</gene>
<name>A0A7X9RT94_9BACT</name>
<dbReference type="Pfam" id="PF05139">
    <property type="entry name" value="Erythro_esteras"/>
    <property type="match status" value="1"/>
</dbReference>
<proteinExistence type="predicted"/>